<organism evidence="3 4">
    <name type="scientific">Leifsonia soli</name>
    <dbReference type="NCBI Taxonomy" id="582665"/>
    <lineage>
        <taxon>Bacteria</taxon>
        <taxon>Bacillati</taxon>
        <taxon>Actinomycetota</taxon>
        <taxon>Actinomycetes</taxon>
        <taxon>Micrococcales</taxon>
        <taxon>Microbacteriaceae</taxon>
        <taxon>Leifsonia</taxon>
    </lineage>
</organism>
<evidence type="ECO:0000256" key="1">
    <source>
        <dbReference type="SAM" id="Phobius"/>
    </source>
</evidence>
<comment type="caution">
    <text evidence="3">The sequence shown here is derived from an EMBL/GenBank/DDBJ whole genome shotgun (WGS) entry which is preliminary data.</text>
</comment>
<dbReference type="Pfam" id="PF00487">
    <property type="entry name" value="FA_desaturase"/>
    <property type="match status" value="1"/>
</dbReference>
<keyword evidence="1" id="KW-0812">Transmembrane</keyword>
<dbReference type="CDD" id="cd03506">
    <property type="entry name" value="Delta6-FADS-like"/>
    <property type="match status" value="1"/>
</dbReference>
<proteinExistence type="predicted"/>
<dbReference type="PANTHER" id="PTHR19353:SF19">
    <property type="entry name" value="DELTA(5) FATTY ACID DESATURASE C-RELATED"/>
    <property type="match status" value="1"/>
</dbReference>
<dbReference type="EMBL" id="JACCBJ010000001">
    <property type="protein sequence ID" value="NYD73080.1"/>
    <property type="molecule type" value="Genomic_DNA"/>
</dbReference>
<feature type="transmembrane region" description="Helical" evidence="1">
    <location>
        <begin position="78"/>
        <end position="99"/>
    </location>
</feature>
<dbReference type="PIRSF" id="PIRSF015921">
    <property type="entry name" value="FA_sphinglp_des"/>
    <property type="match status" value="1"/>
</dbReference>
<feature type="transmembrane region" description="Helical" evidence="1">
    <location>
        <begin position="236"/>
        <end position="255"/>
    </location>
</feature>
<dbReference type="InterPro" id="IPR005804">
    <property type="entry name" value="FA_desaturase_dom"/>
</dbReference>
<feature type="domain" description="Fatty acid desaturase" evidence="2">
    <location>
        <begin position="74"/>
        <end position="334"/>
    </location>
</feature>
<keyword evidence="1" id="KW-1133">Transmembrane helix</keyword>
<feature type="transmembrane region" description="Helical" evidence="1">
    <location>
        <begin position="178"/>
        <end position="200"/>
    </location>
</feature>
<keyword evidence="1" id="KW-0472">Membrane</keyword>
<keyword evidence="4" id="KW-1185">Reference proteome</keyword>
<dbReference type="GO" id="GO:0008610">
    <property type="term" value="P:lipid biosynthetic process"/>
    <property type="evidence" value="ECO:0007669"/>
    <property type="project" value="UniProtKB-ARBA"/>
</dbReference>
<dbReference type="InterPro" id="IPR012171">
    <property type="entry name" value="Fatty_acid_desaturase"/>
</dbReference>
<feature type="transmembrane region" description="Helical" evidence="1">
    <location>
        <begin position="212"/>
        <end position="230"/>
    </location>
</feature>
<protein>
    <submittedName>
        <fullName evidence="3">Fatty acid desaturase</fullName>
    </submittedName>
</protein>
<dbReference type="Proteomes" id="UP000589620">
    <property type="component" value="Unassembled WGS sequence"/>
</dbReference>
<feature type="transmembrane region" description="Helical" evidence="1">
    <location>
        <begin position="111"/>
        <end position="129"/>
    </location>
</feature>
<feature type="transmembrane region" description="Helical" evidence="1">
    <location>
        <begin position="54"/>
        <end position="72"/>
    </location>
</feature>
<evidence type="ECO:0000313" key="3">
    <source>
        <dbReference type="EMBL" id="NYD73080.1"/>
    </source>
</evidence>
<name>A0A852SX55_9MICO</name>
<dbReference type="GO" id="GO:0016020">
    <property type="term" value="C:membrane"/>
    <property type="evidence" value="ECO:0007669"/>
    <property type="project" value="TreeGrafter"/>
</dbReference>
<dbReference type="GO" id="GO:0016717">
    <property type="term" value="F:oxidoreductase activity, acting on paired donors, with oxidation of a pair of donors resulting in the reduction of molecular oxygen to two molecules of water"/>
    <property type="evidence" value="ECO:0007669"/>
    <property type="project" value="TreeGrafter"/>
</dbReference>
<gene>
    <name evidence="3" type="ORF">BJ963_000599</name>
</gene>
<accession>A0A852SX55</accession>
<evidence type="ECO:0000259" key="2">
    <source>
        <dbReference type="Pfam" id="PF00487"/>
    </source>
</evidence>
<dbReference type="RefSeq" id="WP_179454527.1">
    <property type="nucleotide sequence ID" value="NZ_BAAAPX010000001.1"/>
</dbReference>
<reference evidence="3 4" key="1">
    <citation type="submission" date="2020-07" db="EMBL/GenBank/DDBJ databases">
        <title>Sequencing the genomes of 1000 actinobacteria strains.</title>
        <authorList>
            <person name="Klenk H.-P."/>
        </authorList>
    </citation>
    <scope>NUCLEOTIDE SEQUENCE [LARGE SCALE GENOMIC DNA]</scope>
    <source>
        <strain evidence="3 4">DSM 23871</strain>
    </source>
</reference>
<sequence length="373" mass="41973">MTQPSIPSTAARLTAVRPTAARSAGRDGGYSELATQVREAGLLRRRYGYYWTKLILVPVVTAAMIVAFVLIGNSWWQLVTAVVFAFVFTQIAFLGHDAAHRQIFRSGRWNDWISLIVGDLFVGMSYGWWQHKHTRHHANPNQVGADPDIELPVISFTAAQVEAKRSRPLRWLIGHQGWFFFPILLLEGLSLHASSVRRVFAHGVLRRRAVEISFLAIRIIGYLTLVLLVLPPGKAAAFLGVQLGLFGFYMGMSFAPNHKGMPLVPHDMKLDFLRRQVLMSRNIRGGRTIDFLMGGLNYQIEHHLFPSMPRPHLRRAAPMIRAFCDANGTRYTETTLLHSYAIVTRHINQVGLGDKDPFACPLLELREVASTTE</sequence>
<evidence type="ECO:0000313" key="4">
    <source>
        <dbReference type="Proteomes" id="UP000589620"/>
    </source>
</evidence>
<dbReference type="PANTHER" id="PTHR19353">
    <property type="entry name" value="FATTY ACID DESATURASE 2"/>
    <property type="match status" value="1"/>
</dbReference>
<dbReference type="AlphaFoldDB" id="A0A852SX55"/>